<dbReference type="VEuPathDB" id="TrichDB:TVAG_177420"/>
<dbReference type="eggNOG" id="KOG2094">
    <property type="taxonomic scope" value="Eukaryota"/>
</dbReference>
<keyword evidence="11" id="KW-0234">DNA repair</keyword>
<dbReference type="RefSeq" id="XP_001306764.1">
    <property type="nucleotide sequence ID" value="XM_001306763.1"/>
</dbReference>
<dbReference type="OrthoDB" id="1747274at2759"/>
<dbReference type="InterPro" id="IPR022880">
    <property type="entry name" value="DNApol_IV"/>
</dbReference>
<keyword evidence="7" id="KW-0479">Metal-binding</keyword>
<dbReference type="Pfam" id="PF11798">
    <property type="entry name" value="IMS_HHH"/>
    <property type="match status" value="1"/>
</dbReference>
<reference evidence="14" key="1">
    <citation type="submission" date="2006-10" db="EMBL/GenBank/DDBJ databases">
        <authorList>
            <person name="Amadeo P."/>
            <person name="Zhao Q."/>
            <person name="Wortman J."/>
            <person name="Fraser-Liggett C."/>
            <person name="Carlton J."/>
        </authorList>
    </citation>
    <scope>NUCLEOTIDE SEQUENCE</scope>
    <source>
        <strain evidence="14">G3</strain>
    </source>
</reference>
<dbReference type="AlphaFoldDB" id="A2FMN4"/>
<dbReference type="InterPro" id="IPR036775">
    <property type="entry name" value="DNA_pol_Y-fam_lit_finger_sf"/>
</dbReference>
<evidence type="ECO:0000256" key="8">
    <source>
        <dbReference type="ARBA" id="ARBA00022763"/>
    </source>
</evidence>
<keyword evidence="8" id="KW-0227">DNA damage</keyword>
<dbReference type="GO" id="GO:0005634">
    <property type="term" value="C:nucleus"/>
    <property type="evidence" value="ECO:0000318"/>
    <property type="project" value="GO_Central"/>
</dbReference>
<dbReference type="GO" id="GO:0003887">
    <property type="term" value="F:DNA-directed DNA polymerase activity"/>
    <property type="evidence" value="ECO:0000318"/>
    <property type="project" value="GO_Central"/>
</dbReference>
<feature type="domain" description="UmuC" evidence="13">
    <location>
        <begin position="91"/>
        <end position="274"/>
    </location>
</feature>
<dbReference type="InParanoid" id="A2FMN4"/>
<dbReference type="VEuPathDB" id="TrichDB:TVAGG3_1002870"/>
<dbReference type="GO" id="GO:0006281">
    <property type="term" value="P:DNA repair"/>
    <property type="evidence" value="ECO:0007669"/>
    <property type="project" value="UniProtKB-KW"/>
</dbReference>
<dbReference type="Gene3D" id="3.30.1490.100">
    <property type="entry name" value="DNA polymerase, Y-family, little finger domain"/>
    <property type="match status" value="1"/>
</dbReference>
<dbReference type="SMR" id="A2FMN4"/>
<dbReference type="STRING" id="5722.A2FMN4"/>
<evidence type="ECO:0000256" key="7">
    <source>
        <dbReference type="ARBA" id="ARBA00022723"/>
    </source>
</evidence>
<evidence type="ECO:0000256" key="6">
    <source>
        <dbReference type="ARBA" id="ARBA00022705"/>
    </source>
</evidence>
<evidence type="ECO:0000256" key="12">
    <source>
        <dbReference type="ARBA" id="ARBA00049244"/>
    </source>
</evidence>
<evidence type="ECO:0000313" key="15">
    <source>
        <dbReference type="Proteomes" id="UP000001542"/>
    </source>
</evidence>
<dbReference type="PANTHER" id="PTHR11076">
    <property type="entry name" value="DNA REPAIR POLYMERASE UMUC / TRANSFERASE FAMILY MEMBER"/>
    <property type="match status" value="1"/>
</dbReference>
<gene>
    <name evidence="14" type="ORF">TVAG_177420</name>
</gene>
<dbReference type="Gene3D" id="1.10.150.20">
    <property type="entry name" value="5' to 3' exonuclease, C-terminal subdomain"/>
    <property type="match status" value="1"/>
</dbReference>
<dbReference type="CDD" id="cd03586">
    <property type="entry name" value="PolY_Pol_IV_kappa"/>
    <property type="match status" value="1"/>
</dbReference>
<evidence type="ECO:0000256" key="11">
    <source>
        <dbReference type="ARBA" id="ARBA00023204"/>
    </source>
</evidence>
<dbReference type="FunFam" id="1.10.150.20:FF:000134">
    <property type="entry name" value="ImpB/MucB/SamB family protein"/>
    <property type="match status" value="1"/>
</dbReference>
<proteinExistence type="inferred from homology"/>
<evidence type="ECO:0000259" key="13">
    <source>
        <dbReference type="PROSITE" id="PS50173"/>
    </source>
</evidence>
<dbReference type="NCBIfam" id="NF002677">
    <property type="entry name" value="PRK02406.1"/>
    <property type="match status" value="1"/>
</dbReference>
<keyword evidence="10" id="KW-0239">DNA-directed DNA polymerase</keyword>
<keyword evidence="15" id="KW-1185">Reference proteome</keyword>
<evidence type="ECO:0000256" key="3">
    <source>
        <dbReference type="ARBA" id="ARBA00016178"/>
    </source>
</evidence>
<evidence type="ECO:0000256" key="9">
    <source>
        <dbReference type="ARBA" id="ARBA00022842"/>
    </source>
</evidence>
<keyword evidence="4" id="KW-0808">Transferase</keyword>
<dbReference type="GO" id="GO:0003684">
    <property type="term" value="F:damaged DNA binding"/>
    <property type="evidence" value="ECO:0007669"/>
    <property type="project" value="InterPro"/>
</dbReference>
<keyword evidence="6" id="KW-0235">DNA replication</keyword>
<organism evidence="14 15">
    <name type="scientific">Trichomonas vaginalis (strain ATCC PRA-98 / G3)</name>
    <dbReference type="NCBI Taxonomy" id="412133"/>
    <lineage>
        <taxon>Eukaryota</taxon>
        <taxon>Metamonada</taxon>
        <taxon>Parabasalia</taxon>
        <taxon>Trichomonadida</taxon>
        <taxon>Trichomonadidae</taxon>
        <taxon>Trichomonas</taxon>
    </lineage>
</organism>
<dbReference type="GO" id="GO:0006260">
    <property type="term" value="P:DNA replication"/>
    <property type="evidence" value="ECO:0007669"/>
    <property type="project" value="UniProtKB-KW"/>
</dbReference>
<comment type="catalytic activity">
    <reaction evidence="12">
        <text>DNA(n) + a 2'-deoxyribonucleoside 5'-triphosphate = DNA(n+1) + diphosphate</text>
        <dbReference type="Rhea" id="RHEA:22508"/>
        <dbReference type="Rhea" id="RHEA-COMP:17339"/>
        <dbReference type="Rhea" id="RHEA-COMP:17340"/>
        <dbReference type="ChEBI" id="CHEBI:33019"/>
        <dbReference type="ChEBI" id="CHEBI:61560"/>
        <dbReference type="ChEBI" id="CHEBI:173112"/>
        <dbReference type="EC" id="2.7.7.7"/>
    </reaction>
</comment>
<dbReference type="SUPFAM" id="SSF56672">
    <property type="entry name" value="DNA/RNA polymerases"/>
    <property type="match status" value="1"/>
</dbReference>
<evidence type="ECO:0000256" key="2">
    <source>
        <dbReference type="ARBA" id="ARBA00012417"/>
    </source>
</evidence>
<dbReference type="EC" id="2.7.7.7" evidence="2"/>
<dbReference type="PROSITE" id="PS50173">
    <property type="entry name" value="UMUC"/>
    <property type="match status" value="1"/>
</dbReference>
<dbReference type="PANTHER" id="PTHR11076:SF33">
    <property type="entry name" value="DNA POLYMERASE KAPPA"/>
    <property type="match status" value="1"/>
</dbReference>
<dbReference type="Pfam" id="PF11799">
    <property type="entry name" value="IMS_C"/>
    <property type="match status" value="1"/>
</dbReference>
<comment type="similarity">
    <text evidence="1">Belongs to the DNA polymerase type-Y family.</text>
</comment>
<dbReference type="OMA" id="EVYTRQV"/>
<dbReference type="InterPro" id="IPR043128">
    <property type="entry name" value="Rev_trsase/Diguanyl_cyclase"/>
</dbReference>
<dbReference type="FunFam" id="3.40.1170.60:FF:000014">
    <property type="entry name" value="Related to DNA polymerase kappa"/>
    <property type="match status" value="1"/>
</dbReference>
<sequence>MTQPHAGIIYNQAKAGLTSNSNDIASKVYDASKDTRYFQLQKERSKNCDATVSKIKEKLRSTGAAEMDFAAYQVEAFIKSIESKRSYETTYMHCDLDSFFASVEALLDPSLKGTAFAVGGSVKRGIISTSSYEARKYGVRSGMAVFVAMKLCPHLNVVHYNHGDKYMNFSKQVQEVFKKYDPEFVSFGCDEATLDITPLLNDNLHSDQLAKQIQQEVFDKTKLTVSIGVAHTPQLSKIASDINKPNGIFIVPKNDDDLKSFLHTLPVRKIPGIGGVNEQILKGIGIETCGDILLKKAEIWLTMSHKFCRFVFSAAVGVQPREYESGPQQSISKDRTIDATDDKCTLIDLVESLARKISKKMKKMRIACRNVAVKFKDINFKVISKSYTFDYDTSDESDLVNASLKLLLEERQERSIKLRLVGVKATNLTSPGDKKQSSIKKFLQEKTESSSPKKIDVKIEKKKSDILSFFAKMNEENEKEDKTKKKKPLQIAIHMNKSKPKKNFIQKSKPQKVLISWNL</sequence>
<dbReference type="Pfam" id="PF00817">
    <property type="entry name" value="IMS"/>
    <property type="match status" value="1"/>
</dbReference>
<accession>A2FMN4</accession>
<dbReference type="InterPro" id="IPR017961">
    <property type="entry name" value="DNA_pol_Y-fam_little_finger"/>
</dbReference>
<dbReference type="InterPro" id="IPR043502">
    <property type="entry name" value="DNA/RNA_pol_sf"/>
</dbReference>
<dbReference type="GO" id="GO:0042276">
    <property type="term" value="P:error-prone translesion synthesis"/>
    <property type="evidence" value="ECO:0000318"/>
    <property type="project" value="GO_Central"/>
</dbReference>
<evidence type="ECO:0000256" key="5">
    <source>
        <dbReference type="ARBA" id="ARBA00022695"/>
    </source>
</evidence>
<dbReference type="GO" id="GO:0046872">
    <property type="term" value="F:metal ion binding"/>
    <property type="evidence" value="ECO:0007669"/>
    <property type="project" value="UniProtKB-KW"/>
</dbReference>
<dbReference type="EMBL" id="DS113890">
    <property type="protein sequence ID" value="EAX93834.1"/>
    <property type="molecule type" value="Genomic_DNA"/>
</dbReference>
<name>A2FMN4_TRIV3</name>
<evidence type="ECO:0000313" key="14">
    <source>
        <dbReference type="EMBL" id="EAX93834.1"/>
    </source>
</evidence>
<dbReference type="SUPFAM" id="SSF100879">
    <property type="entry name" value="Lesion bypass DNA polymerase (Y-family), little finger domain"/>
    <property type="match status" value="1"/>
</dbReference>
<keyword evidence="9" id="KW-0460">Magnesium</keyword>
<protein>
    <recommendedName>
        <fullName evidence="3">DNA polymerase kappa</fullName>
        <ecNumber evidence="2">2.7.7.7</ecNumber>
    </recommendedName>
</protein>
<reference evidence="14" key="2">
    <citation type="journal article" date="2007" name="Science">
        <title>Draft genome sequence of the sexually transmitted pathogen Trichomonas vaginalis.</title>
        <authorList>
            <person name="Carlton J.M."/>
            <person name="Hirt R.P."/>
            <person name="Silva J.C."/>
            <person name="Delcher A.L."/>
            <person name="Schatz M."/>
            <person name="Zhao Q."/>
            <person name="Wortman J.R."/>
            <person name="Bidwell S.L."/>
            <person name="Alsmark U.C.M."/>
            <person name="Besteiro S."/>
            <person name="Sicheritz-Ponten T."/>
            <person name="Noel C.J."/>
            <person name="Dacks J.B."/>
            <person name="Foster P.G."/>
            <person name="Simillion C."/>
            <person name="Van de Peer Y."/>
            <person name="Miranda-Saavedra D."/>
            <person name="Barton G.J."/>
            <person name="Westrop G.D."/>
            <person name="Mueller S."/>
            <person name="Dessi D."/>
            <person name="Fiori P.L."/>
            <person name="Ren Q."/>
            <person name="Paulsen I."/>
            <person name="Zhang H."/>
            <person name="Bastida-Corcuera F.D."/>
            <person name="Simoes-Barbosa A."/>
            <person name="Brown M.T."/>
            <person name="Hayes R.D."/>
            <person name="Mukherjee M."/>
            <person name="Okumura C.Y."/>
            <person name="Schneider R."/>
            <person name="Smith A.J."/>
            <person name="Vanacova S."/>
            <person name="Villalvazo M."/>
            <person name="Haas B.J."/>
            <person name="Pertea M."/>
            <person name="Feldblyum T.V."/>
            <person name="Utterback T.R."/>
            <person name="Shu C.L."/>
            <person name="Osoegawa K."/>
            <person name="de Jong P.J."/>
            <person name="Hrdy I."/>
            <person name="Horvathova L."/>
            <person name="Zubacova Z."/>
            <person name="Dolezal P."/>
            <person name="Malik S.B."/>
            <person name="Logsdon J.M. Jr."/>
            <person name="Henze K."/>
            <person name="Gupta A."/>
            <person name="Wang C.C."/>
            <person name="Dunne R.L."/>
            <person name="Upcroft J.A."/>
            <person name="Upcroft P."/>
            <person name="White O."/>
            <person name="Salzberg S.L."/>
            <person name="Tang P."/>
            <person name="Chiu C.-H."/>
            <person name="Lee Y.-S."/>
            <person name="Embley T.M."/>
            <person name="Coombs G.H."/>
            <person name="Mottram J.C."/>
            <person name="Tachezy J."/>
            <person name="Fraser-Liggett C.M."/>
            <person name="Johnson P.J."/>
        </authorList>
    </citation>
    <scope>NUCLEOTIDE SEQUENCE [LARGE SCALE GENOMIC DNA]</scope>
    <source>
        <strain evidence="14">G3</strain>
    </source>
</reference>
<dbReference type="InterPro" id="IPR024728">
    <property type="entry name" value="PolY_HhH_motif"/>
</dbReference>
<evidence type="ECO:0000256" key="1">
    <source>
        <dbReference type="ARBA" id="ARBA00010945"/>
    </source>
</evidence>
<evidence type="ECO:0000256" key="10">
    <source>
        <dbReference type="ARBA" id="ARBA00022932"/>
    </source>
</evidence>
<keyword evidence="5" id="KW-0548">Nucleotidyltransferase</keyword>
<dbReference type="InterPro" id="IPR001126">
    <property type="entry name" value="UmuC"/>
</dbReference>
<dbReference type="Gene3D" id="1.10.150.810">
    <property type="match status" value="1"/>
</dbReference>
<dbReference type="KEGG" id="tva:4751559"/>
<dbReference type="Gene3D" id="3.40.1170.60">
    <property type="match status" value="1"/>
</dbReference>
<dbReference type="InterPro" id="IPR050116">
    <property type="entry name" value="DNA_polymerase-Y"/>
</dbReference>
<dbReference type="Proteomes" id="UP000001542">
    <property type="component" value="Unassembled WGS sequence"/>
</dbReference>
<dbReference type="FunFam" id="3.30.1490.100:FF:000004">
    <property type="entry name" value="DNA polymerase IV"/>
    <property type="match status" value="1"/>
</dbReference>
<evidence type="ECO:0000256" key="4">
    <source>
        <dbReference type="ARBA" id="ARBA00022679"/>
    </source>
</evidence>
<dbReference type="Gene3D" id="3.30.70.270">
    <property type="match status" value="1"/>
</dbReference>
<dbReference type="FunCoup" id="A2FMN4">
    <property type="interactions" value="219"/>
</dbReference>